<evidence type="ECO:0000256" key="9">
    <source>
        <dbReference type="ARBA" id="ARBA00023235"/>
    </source>
</evidence>
<protein>
    <recommendedName>
        <fullName evidence="5 10">N-(5'-phosphoribosyl)anthranilate isomerase</fullName>
        <shortName evidence="10">PRAI</shortName>
        <ecNumber evidence="4 10">5.3.1.24</ecNumber>
    </recommendedName>
</protein>
<reference evidence="12 13" key="1">
    <citation type="submission" date="2019-03" db="EMBL/GenBank/DDBJ databases">
        <title>Genomic Encyclopedia of Type Strains, Phase IV (KMG-IV): sequencing the most valuable type-strain genomes for metagenomic binning, comparative biology and taxonomic classification.</title>
        <authorList>
            <person name="Goeker M."/>
        </authorList>
    </citation>
    <scope>NUCLEOTIDE SEQUENCE [LARGE SCALE GENOMIC DNA]</scope>
    <source>
        <strain evidence="12 13">DSM 102940</strain>
    </source>
</reference>
<evidence type="ECO:0000256" key="8">
    <source>
        <dbReference type="ARBA" id="ARBA00023141"/>
    </source>
</evidence>
<organism evidence="12 13">
    <name type="scientific">Marinisporobacter balticus</name>
    <dbReference type="NCBI Taxonomy" id="2018667"/>
    <lineage>
        <taxon>Bacteria</taxon>
        <taxon>Bacillati</taxon>
        <taxon>Bacillota</taxon>
        <taxon>Clostridia</taxon>
        <taxon>Peptostreptococcales</taxon>
        <taxon>Thermotaleaceae</taxon>
        <taxon>Marinisporobacter</taxon>
    </lineage>
</organism>
<dbReference type="EMBL" id="SLWV01000014">
    <property type="protein sequence ID" value="TCO73803.1"/>
    <property type="molecule type" value="Genomic_DNA"/>
</dbReference>
<dbReference type="InterPro" id="IPR011060">
    <property type="entry name" value="RibuloseP-bd_barrel"/>
</dbReference>
<gene>
    <name evidence="10" type="primary">trpF</name>
    <name evidence="12" type="ORF">EV214_11437</name>
</gene>
<dbReference type="EC" id="5.3.1.24" evidence="4 10"/>
<evidence type="ECO:0000256" key="5">
    <source>
        <dbReference type="ARBA" id="ARBA00022272"/>
    </source>
</evidence>
<dbReference type="AlphaFoldDB" id="A0A4R2KJH4"/>
<accession>A0A4R2KJH4</accession>
<evidence type="ECO:0000256" key="1">
    <source>
        <dbReference type="ARBA" id="ARBA00001164"/>
    </source>
</evidence>
<dbReference type="GO" id="GO:0004640">
    <property type="term" value="F:phosphoribosylanthranilate isomerase activity"/>
    <property type="evidence" value="ECO:0007669"/>
    <property type="project" value="UniProtKB-UniRule"/>
</dbReference>
<dbReference type="Pfam" id="PF00697">
    <property type="entry name" value="PRAI"/>
    <property type="match status" value="1"/>
</dbReference>
<keyword evidence="13" id="KW-1185">Reference proteome</keyword>
<keyword evidence="9 10" id="KW-0413">Isomerase</keyword>
<dbReference type="Gene3D" id="3.20.20.70">
    <property type="entry name" value="Aldolase class I"/>
    <property type="match status" value="1"/>
</dbReference>
<dbReference type="OrthoDB" id="9786954at2"/>
<comment type="pathway">
    <text evidence="2 10">Amino-acid biosynthesis; L-tryptophan biosynthesis; L-tryptophan from chorismate: step 3/5.</text>
</comment>
<dbReference type="NCBIfam" id="NF002298">
    <property type="entry name" value="PRK01222.1-4"/>
    <property type="match status" value="1"/>
</dbReference>
<name>A0A4R2KJH4_9FIRM</name>
<proteinExistence type="inferred from homology"/>
<dbReference type="FunFam" id="3.20.20.70:FF:000075">
    <property type="entry name" value="Tryptophan biosynthesis protein TRP1"/>
    <property type="match status" value="1"/>
</dbReference>
<evidence type="ECO:0000256" key="10">
    <source>
        <dbReference type="HAMAP-Rule" id="MF_00135"/>
    </source>
</evidence>
<dbReference type="HAMAP" id="MF_00135">
    <property type="entry name" value="PRAI"/>
    <property type="match status" value="1"/>
</dbReference>
<evidence type="ECO:0000256" key="6">
    <source>
        <dbReference type="ARBA" id="ARBA00022605"/>
    </source>
</evidence>
<dbReference type="Proteomes" id="UP000294919">
    <property type="component" value="Unassembled WGS sequence"/>
</dbReference>
<evidence type="ECO:0000259" key="11">
    <source>
        <dbReference type="Pfam" id="PF00697"/>
    </source>
</evidence>
<dbReference type="PANTHER" id="PTHR42894">
    <property type="entry name" value="N-(5'-PHOSPHORIBOSYL)ANTHRANILATE ISOMERASE"/>
    <property type="match status" value="1"/>
</dbReference>
<dbReference type="GO" id="GO:0000162">
    <property type="term" value="P:L-tryptophan biosynthetic process"/>
    <property type="evidence" value="ECO:0007669"/>
    <property type="project" value="UniProtKB-UniRule"/>
</dbReference>
<evidence type="ECO:0000313" key="13">
    <source>
        <dbReference type="Proteomes" id="UP000294919"/>
    </source>
</evidence>
<dbReference type="PANTHER" id="PTHR42894:SF1">
    <property type="entry name" value="N-(5'-PHOSPHORIBOSYL)ANTHRANILATE ISOMERASE"/>
    <property type="match status" value="1"/>
</dbReference>
<dbReference type="RefSeq" id="WP_132245670.1">
    <property type="nucleotide sequence ID" value="NZ_SLWV01000014.1"/>
</dbReference>
<keyword evidence="7 10" id="KW-0822">Tryptophan biosynthesis</keyword>
<evidence type="ECO:0000256" key="3">
    <source>
        <dbReference type="ARBA" id="ARBA00007571"/>
    </source>
</evidence>
<evidence type="ECO:0000256" key="2">
    <source>
        <dbReference type="ARBA" id="ARBA00004664"/>
    </source>
</evidence>
<dbReference type="CDD" id="cd00405">
    <property type="entry name" value="PRAI"/>
    <property type="match status" value="1"/>
</dbReference>
<comment type="caution">
    <text evidence="12">The sequence shown here is derived from an EMBL/GenBank/DDBJ whole genome shotgun (WGS) entry which is preliminary data.</text>
</comment>
<dbReference type="UniPathway" id="UPA00035">
    <property type="reaction ID" value="UER00042"/>
</dbReference>
<comment type="catalytic activity">
    <reaction evidence="1 10">
        <text>N-(5-phospho-beta-D-ribosyl)anthranilate = 1-(2-carboxyphenylamino)-1-deoxy-D-ribulose 5-phosphate</text>
        <dbReference type="Rhea" id="RHEA:21540"/>
        <dbReference type="ChEBI" id="CHEBI:18277"/>
        <dbReference type="ChEBI" id="CHEBI:58613"/>
        <dbReference type="EC" id="5.3.1.24"/>
    </reaction>
</comment>
<keyword evidence="8 10" id="KW-0057">Aromatic amino acid biosynthesis</keyword>
<dbReference type="InterPro" id="IPR044643">
    <property type="entry name" value="TrpF_fam"/>
</dbReference>
<dbReference type="InterPro" id="IPR001240">
    <property type="entry name" value="PRAI_dom"/>
</dbReference>
<evidence type="ECO:0000313" key="12">
    <source>
        <dbReference type="EMBL" id="TCO73803.1"/>
    </source>
</evidence>
<dbReference type="SUPFAM" id="SSF51366">
    <property type="entry name" value="Ribulose-phoshate binding barrel"/>
    <property type="match status" value="1"/>
</dbReference>
<feature type="domain" description="N-(5'phosphoribosyl) anthranilate isomerase (PRAI)" evidence="11">
    <location>
        <begin position="4"/>
        <end position="196"/>
    </location>
</feature>
<sequence length="203" mass="22937">MAKIKICGLKREEDILYANALKPDYVGFVFAKSTRQIDMDTAKELISKLDKSIKTVGVFLNHSVYEVNKIEKFCNLDILQFHGEEPPEFCHSYEKEVWKAFRIKDENSLKALEAYKIDGCLLDTFVKGAHGGTGKIFNWEMIANISKNKFIILAGGLTPDNVEDAIKIVKPQIVDVSSGVEVEGTKNFEKMKKLIEKVRGCNE</sequence>
<evidence type="ECO:0000256" key="4">
    <source>
        <dbReference type="ARBA" id="ARBA00012572"/>
    </source>
</evidence>
<evidence type="ECO:0000256" key="7">
    <source>
        <dbReference type="ARBA" id="ARBA00022822"/>
    </source>
</evidence>
<comment type="similarity">
    <text evidence="3 10">Belongs to the TrpF family.</text>
</comment>
<keyword evidence="6 10" id="KW-0028">Amino-acid biosynthesis</keyword>
<dbReference type="InterPro" id="IPR013785">
    <property type="entry name" value="Aldolase_TIM"/>
</dbReference>